<sequence length="348" mass="39718">MNLLVNIKKKYKNFTLSVNIESQGNALGLLGASGSGKSMTLRCIAGIETPDHGCIRLNDQVVFDSEQGINIPPRYRNIGLLFQNYALFPHMTVNENIKIGMKDKANHQQRLQQLLAMFSIENLQNCYPWQLSGGEQQRVAMARLLAYEPELLLLDEPFSALDTHLKEELFPELKAILSDYGKDIILVSHSKGELYQFCDSIAVLDHGAVVEYGPKCQIFGHPEQVSTARLIGCRNISRIKRIGEYELMALDWNLCLKTMERISEEIRFIGICGNRLKLTMSADENTIPVELVEVLEGPKEVNLIYHNSKILDDKHRFHLTLAKDEWDNLTECRRGYLHFPKEYLLLLK</sequence>
<evidence type="ECO:0000313" key="6">
    <source>
        <dbReference type="Proteomes" id="UP000574276"/>
    </source>
</evidence>
<accession>A0A839JZ58</accession>
<dbReference type="InterPro" id="IPR003439">
    <property type="entry name" value="ABC_transporter-like_ATP-bd"/>
</dbReference>
<dbReference type="GO" id="GO:0016887">
    <property type="term" value="F:ATP hydrolysis activity"/>
    <property type="evidence" value="ECO:0007669"/>
    <property type="project" value="InterPro"/>
</dbReference>
<dbReference type="Proteomes" id="UP000574276">
    <property type="component" value="Unassembled WGS sequence"/>
</dbReference>
<reference evidence="5 6" key="1">
    <citation type="submission" date="2020-07" db="EMBL/GenBank/DDBJ databases">
        <title>Characterization and genome sequencing of isolate MD1, a novel member within the family Lachnospiraceae.</title>
        <authorList>
            <person name="Rettenmaier R."/>
            <person name="Di Bello L."/>
            <person name="Zinser C."/>
            <person name="Scheitz K."/>
            <person name="Liebl W."/>
            <person name="Zverlov V."/>
        </authorList>
    </citation>
    <scope>NUCLEOTIDE SEQUENCE [LARGE SCALE GENOMIC DNA]</scope>
    <source>
        <strain evidence="5 6">MD1</strain>
    </source>
</reference>
<dbReference type="SMART" id="SM00382">
    <property type="entry name" value="AAA"/>
    <property type="match status" value="1"/>
</dbReference>
<keyword evidence="2" id="KW-0547">Nucleotide-binding</keyword>
<evidence type="ECO:0000256" key="1">
    <source>
        <dbReference type="ARBA" id="ARBA00022448"/>
    </source>
</evidence>
<protein>
    <submittedName>
        <fullName evidence="5">ATP-binding cassette domain-containing protein</fullName>
    </submittedName>
</protein>
<dbReference type="EMBL" id="JACEGA010000001">
    <property type="protein sequence ID" value="MBB2182654.1"/>
    <property type="molecule type" value="Genomic_DNA"/>
</dbReference>
<dbReference type="InterPro" id="IPR050093">
    <property type="entry name" value="ABC_SmlMolc_Importer"/>
</dbReference>
<feature type="domain" description="ABC transporter" evidence="4">
    <location>
        <begin position="2"/>
        <end position="231"/>
    </location>
</feature>
<dbReference type="AlphaFoldDB" id="A0A839JZ58"/>
<proteinExistence type="predicted"/>
<evidence type="ECO:0000256" key="3">
    <source>
        <dbReference type="ARBA" id="ARBA00022840"/>
    </source>
</evidence>
<keyword evidence="6" id="KW-1185">Reference proteome</keyword>
<comment type="caution">
    <text evidence="5">The sequence shown here is derived from an EMBL/GenBank/DDBJ whole genome shotgun (WGS) entry which is preliminary data.</text>
</comment>
<evidence type="ECO:0000259" key="4">
    <source>
        <dbReference type="PROSITE" id="PS50893"/>
    </source>
</evidence>
<dbReference type="PANTHER" id="PTHR42781:SF4">
    <property type="entry name" value="SPERMIDINE_PUTRESCINE IMPORT ATP-BINDING PROTEIN POTA"/>
    <property type="match status" value="1"/>
</dbReference>
<dbReference type="InterPro" id="IPR017871">
    <property type="entry name" value="ABC_transporter-like_CS"/>
</dbReference>
<evidence type="ECO:0000313" key="5">
    <source>
        <dbReference type="EMBL" id="MBB2182654.1"/>
    </source>
</evidence>
<dbReference type="PROSITE" id="PS00211">
    <property type="entry name" value="ABC_TRANSPORTER_1"/>
    <property type="match status" value="1"/>
</dbReference>
<keyword evidence="3 5" id="KW-0067">ATP-binding</keyword>
<dbReference type="GO" id="GO:0005524">
    <property type="term" value="F:ATP binding"/>
    <property type="evidence" value="ECO:0007669"/>
    <property type="project" value="UniProtKB-KW"/>
</dbReference>
<dbReference type="PANTHER" id="PTHR42781">
    <property type="entry name" value="SPERMIDINE/PUTRESCINE IMPORT ATP-BINDING PROTEIN POTA"/>
    <property type="match status" value="1"/>
</dbReference>
<dbReference type="Pfam" id="PF00005">
    <property type="entry name" value="ABC_tran"/>
    <property type="match status" value="1"/>
</dbReference>
<dbReference type="SUPFAM" id="SSF52540">
    <property type="entry name" value="P-loop containing nucleoside triphosphate hydrolases"/>
    <property type="match status" value="1"/>
</dbReference>
<keyword evidence="1" id="KW-0813">Transport</keyword>
<dbReference type="PROSITE" id="PS50893">
    <property type="entry name" value="ABC_TRANSPORTER_2"/>
    <property type="match status" value="1"/>
</dbReference>
<gene>
    <name evidence="5" type="ORF">H0486_07175</name>
</gene>
<name>A0A839JZ58_9FIRM</name>
<evidence type="ECO:0000256" key="2">
    <source>
        <dbReference type="ARBA" id="ARBA00022741"/>
    </source>
</evidence>
<dbReference type="InterPro" id="IPR027417">
    <property type="entry name" value="P-loop_NTPase"/>
</dbReference>
<dbReference type="RefSeq" id="WP_228352358.1">
    <property type="nucleotide sequence ID" value="NZ_JACEGA010000001.1"/>
</dbReference>
<organism evidence="5 6">
    <name type="scientific">Variimorphobacter saccharofermentans</name>
    <dbReference type="NCBI Taxonomy" id="2755051"/>
    <lineage>
        <taxon>Bacteria</taxon>
        <taxon>Bacillati</taxon>
        <taxon>Bacillota</taxon>
        <taxon>Clostridia</taxon>
        <taxon>Lachnospirales</taxon>
        <taxon>Lachnospiraceae</taxon>
        <taxon>Variimorphobacter</taxon>
    </lineage>
</organism>
<dbReference type="InterPro" id="IPR003593">
    <property type="entry name" value="AAA+_ATPase"/>
</dbReference>
<dbReference type="Gene3D" id="3.40.50.300">
    <property type="entry name" value="P-loop containing nucleotide triphosphate hydrolases"/>
    <property type="match status" value="1"/>
</dbReference>